<dbReference type="OMA" id="CIQLKRR"/>
<evidence type="ECO:0000313" key="5">
    <source>
        <dbReference type="EMBL" id="EMF13424.1"/>
    </source>
</evidence>
<accession>M3D6E0</accession>
<feature type="region of interest" description="Disordered" evidence="3">
    <location>
        <begin position="71"/>
        <end position="145"/>
    </location>
</feature>
<dbReference type="GeneID" id="27906812"/>
<dbReference type="Pfam" id="PF24245">
    <property type="entry name" value="INO80F"/>
    <property type="match status" value="1"/>
</dbReference>
<gene>
    <name evidence="5" type="ORF">SEPMUDRAFT_64329</name>
</gene>
<dbReference type="Proteomes" id="UP000016931">
    <property type="component" value="Unassembled WGS sequence"/>
</dbReference>
<feature type="region of interest" description="Disordered" evidence="3">
    <location>
        <begin position="161"/>
        <end position="235"/>
    </location>
</feature>
<evidence type="ECO:0000313" key="6">
    <source>
        <dbReference type="Proteomes" id="UP000016931"/>
    </source>
</evidence>
<dbReference type="OrthoDB" id="10070927at2759"/>
<proteinExistence type="predicted"/>
<dbReference type="RefSeq" id="XP_016761545.1">
    <property type="nucleotide sequence ID" value="XM_016909675.1"/>
</dbReference>
<feature type="compositionally biased region" description="Basic and acidic residues" evidence="3">
    <location>
        <begin position="199"/>
        <end position="225"/>
    </location>
</feature>
<sequence length="235" mass="25726">MPAGDLPPGTPLAPSVEKAYYRKCIQLKRRLNEIESANDDLKMRRLRLDRSIMKMRLERAFLLDELRKRTDHNIDGSDGSGDDGMATPPPDRPYRDKRRRQQSSSHGQAGPSQSTFQHVQYAPPSTNGPSESRASSSMPMVYGPSGQAVSTNAVLQDGSHAFVQQQPPQNSQTPALPHTSPYGPPPTGIPGSSRANGDGPHRKREEGARDMEEDTEKTAEPERSRGAGGFQAIND</sequence>
<reference evidence="5 6" key="1">
    <citation type="journal article" date="2012" name="PLoS Pathog.">
        <title>Diverse lifestyles and strategies of plant pathogenesis encoded in the genomes of eighteen Dothideomycetes fungi.</title>
        <authorList>
            <person name="Ohm R.A."/>
            <person name="Feau N."/>
            <person name="Henrissat B."/>
            <person name="Schoch C.L."/>
            <person name="Horwitz B.A."/>
            <person name="Barry K.W."/>
            <person name="Condon B.J."/>
            <person name="Copeland A.C."/>
            <person name="Dhillon B."/>
            <person name="Glaser F."/>
            <person name="Hesse C.N."/>
            <person name="Kosti I."/>
            <person name="LaButti K."/>
            <person name="Lindquist E.A."/>
            <person name="Lucas S."/>
            <person name="Salamov A.A."/>
            <person name="Bradshaw R.E."/>
            <person name="Ciuffetti L."/>
            <person name="Hamelin R.C."/>
            <person name="Kema G.H.J."/>
            <person name="Lawrence C."/>
            <person name="Scott J.A."/>
            <person name="Spatafora J.W."/>
            <person name="Turgeon B.G."/>
            <person name="de Wit P.J.G.M."/>
            <person name="Zhong S."/>
            <person name="Goodwin S.B."/>
            <person name="Grigoriev I.V."/>
        </authorList>
    </citation>
    <scope>NUCLEOTIDE SEQUENCE [LARGE SCALE GENOMIC DNA]</scope>
    <source>
        <strain evidence="5 6">SO2202</strain>
    </source>
</reference>
<feature type="compositionally biased region" description="Polar residues" evidence="3">
    <location>
        <begin position="162"/>
        <end position="174"/>
    </location>
</feature>
<evidence type="ECO:0000256" key="1">
    <source>
        <dbReference type="ARBA" id="ARBA00004123"/>
    </source>
</evidence>
<feature type="compositionally biased region" description="Polar residues" evidence="3">
    <location>
        <begin position="102"/>
        <end position="138"/>
    </location>
</feature>
<evidence type="ECO:0000256" key="2">
    <source>
        <dbReference type="ARBA" id="ARBA00023242"/>
    </source>
</evidence>
<keyword evidence="2" id="KW-0539">Nucleus</keyword>
<name>M3D6E0_SPHMS</name>
<evidence type="ECO:0000256" key="3">
    <source>
        <dbReference type="SAM" id="MobiDB-lite"/>
    </source>
</evidence>
<protein>
    <recommendedName>
        <fullName evidence="4">INO80 complex subunit F domain-containing protein</fullName>
    </recommendedName>
</protein>
<feature type="domain" description="INO80 complex subunit F" evidence="4">
    <location>
        <begin position="20"/>
        <end position="66"/>
    </location>
</feature>
<organism evidence="5 6">
    <name type="scientific">Sphaerulina musiva (strain SO2202)</name>
    <name type="common">Poplar stem canker fungus</name>
    <name type="synonym">Septoria musiva</name>
    <dbReference type="NCBI Taxonomy" id="692275"/>
    <lineage>
        <taxon>Eukaryota</taxon>
        <taxon>Fungi</taxon>
        <taxon>Dikarya</taxon>
        <taxon>Ascomycota</taxon>
        <taxon>Pezizomycotina</taxon>
        <taxon>Dothideomycetes</taxon>
        <taxon>Dothideomycetidae</taxon>
        <taxon>Mycosphaerellales</taxon>
        <taxon>Mycosphaerellaceae</taxon>
        <taxon>Sphaerulina</taxon>
    </lineage>
</organism>
<evidence type="ECO:0000259" key="4">
    <source>
        <dbReference type="Pfam" id="PF24245"/>
    </source>
</evidence>
<keyword evidence="6" id="KW-1185">Reference proteome</keyword>
<dbReference type="STRING" id="692275.M3D6E0"/>
<dbReference type="EMBL" id="KB456263">
    <property type="protein sequence ID" value="EMF13424.1"/>
    <property type="molecule type" value="Genomic_DNA"/>
</dbReference>
<comment type="subcellular location">
    <subcellularLocation>
        <location evidence="1">Nucleus</location>
    </subcellularLocation>
</comment>
<dbReference type="GO" id="GO:0005634">
    <property type="term" value="C:nucleus"/>
    <property type="evidence" value="ECO:0007669"/>
    <property type="project" value="UniProtKB-SubCell"/>
</dbReference>
<dbReference type="InterPro" id="IPR056513">
    <property type="entry name" value="INO80F"/>
</dbReference>
<dbReference type="AlphaFoldDB" id="M3D6E0"/>
<dbReference type="HOGENOM" id="CLU_1098898_0_0_1"/>
<dbReference type="eggNOG" id="ENOG502S949">
    <property type="taxonomic scope" value="Eukaryota"/>
</dbReference>